<dbReference type="EMBL" id="AP027732">
    <property type="protein sequence ID" value="BDZ50796.1"/>
    <property type="molecule type" value="Genomic_DNA"/>
</dbReference>
<name>A0ABM8GQQ8_9MICO</name>
<sequence>MWDATWAKEIQVLRPVMLQPLDVLTARVCADARSDPASGSVKAIDSAFPARREDTIVARWVASPKRK</sequence>
<dbReference type="Proteomes" id="UP001321486">
    <property type="component" value="Chromosome"/>
</dbReference>
<keyword evidence="2" id="KW-1185">Reference proteome</keyword>
<evidence type="ECO:0000313" key="1">
    <source>
        <dbReference type="EMBL" id="BDZ50796.1"/>
    </source>
</evidence>
<protein>
    <submittedName>
        <fullName evidence="1">Uncharacterized protein</fullName>
    </submittedName>
</protein>
<accession>A0ABM8GQQ8</accession>
<proteinExistence type="predicted"/>
<organism evidence="1 2">
    <name type="scientific">Frondihabitans sucicola</name>
    <dbReference type="NCBI Taxonomy" id="1268041"/>
    <lineage>
        <taxon>Bacteria</taxon>
        <taxon>Bacillati</taxon>
        <taxon>Actinomycetota</taxon>
        <taxon>Actinomycetes</taxon>
        <taxon>Micrococcales</taxon>
        <taxon>Microbacteriaceae</taxon>
        <taxon>Frondihabitans</taxon>
    </lineage>
</organism>
<gene>
    <name evidence="1" type="ORF">GCM10025867_30370</name>
</gene>
<evidence type="ECO:0000313" key="2">
    <source>
        <dbReference type="Proteomes" id="UP001321486"/>
    </source>
</evidence>
<reference evidence="2" key="1">
    <citation type="journal article" date="2019" name="Int. J. Syst. Evol. Microbiol.">
        <title>The Global Catalogue of Microorganisms (GCM) 10K type strain sequencing project: providing services to taxonomists for standard genome sequencing and annotation.</title>
        <authorList>
            <consortium name="The Broad Institute Genomics Platform"/>
            <consortium name="The Broad Institute Genome Sequencing Center for Infectious Disease"/>
            <person name="Wu L."/>
            <person name="Ma J."/>
        </authorList>
    </citation>
    <scope>NUCLEOTIDE SEQUENCE [LARGE SCALE GENOMIC DNA]</scope>
    <source>
        <strain evidence="2">NBRC 108728</strain>
    </source>
</reference>